<dbReference type="GO" id="GO:0015807">
    <property type="term" value="P:L-amino acid transport"/>
    <property type="evidence" value="ECO:0007669"/>
    <property type="project" value="TreeGrafter"/>
</dbReference>
<feature type="domain" description="ABC transporter" evidence="7">
    <location>
        <begin position="26"/>
        <end position="247"/>
    </location>
</feature>
<evidence type="ECO:0000256" key="1">
    <source>
        <dbReference type="ARBA" id="ARBA00005417"/>
    </source>
</evidence>
<dbReference type="InterPro" id="IPR003593">
    <property type="entry name" value="AAA+_ATPase"/>
</dbReference>
<dbReference type="AlphaFoldDB" id="A0A937RSA0"/>
<evidence type="ECO:0000313" key="8">
    <source>
        <dbReference type="EMBL" id="MBL7632424.1"/>
    </source>
</evidence>
<reference evidence="8" key="1">
    <citation type="submission" date="2020-12" db="EMBL/GenBank/DDBJ databases">
        <title>Genomic characterization of non-nitrogen-fixing Frankia strains.</title>
        <authorList>
            <person name="Carlos-Shanley C."/>
            <person name="Guerra T."/>
            <person name="Hahn D."/>
        </authorList>
    </citation>
    <scope>NUCLEOTIDE SEQUENCE</scope>
    <source>
        <strain evidence="8">CN6</strain>
    </source>
</reference>
<dbReference type="EMBL" id="JAEACQ010000322">
    <property type="protein sequence ID" value="MBL7632424.1"/>
    <property type="molecule type" value="Genomic_DNA"/>
</dbReference>
<dbReference type="SUPFAM" id="SSF52540">
    <property type="entry name" value="P-loop containing nucleoside triphosphate hydrolases"/>
    <property type="match status" value="1"/>
</dbReference>
<dbReference type="PROSITE" id="PS50893">
    <property type="entry name" value="ABC_TRANSPORTER_2"/>
    <property type="match status" value="1"/>
</dbReference>
<comment type="caution">
    <text evidence="8">The sequence shown here is derived from an EMBL/GenBank/DDBJ whole genome shotgun (WGS) entry which is preliminary data.</text>
</comment>
<dbReference type="InterPro" id="IPR027417">
    <property type="entry name" value="P-loop_NTPase"/>
</dbReference>
<feature type="compositionally biased region" description="Gly residues" evidence="6">
    <location>
        <begin position="1"/>
        <end position="10"/>
    </location>
</feature>
<dbReference type="Proteomes" id="UP000604475">
    <property type="component" value="Unassembled WGS sequence"/>
</dbReference>
<dbReference type="PROSITE" id="PS00211">
    <property type="entry name" value="ABC_TRANSPORTER_1"/>
    <property type="match status" value="1"/>
</dbReference>
<dbReference type="InterPro" id="IPR052156">
    <property type="entry name" value="BCAA_Transport_ATP-bd_LivF"/>
</dbReference>
<evidence type="ECO:0000256" key="5">
    <source>
        <dbReference type="ARBA" id="ARBA00022970"/>
    </source>
</evidence>
<dbReference type="CDD" id="cd03224">
    <property type="entry name" value="ABC_TM1139_LivF_branched"/>
    <property type="match status" value="1"/>
</dbReference>
<name>A0A937RSA0_9ACTN</name>
<dbReference type="SMART" id="SM00382">
    <property type="entry name" value="AAA"/>
    <property type="match status" value="1"/>
</dbReference>
<evidence type="ECO:0000259" key="7">
    <source>
        <dbReference type="PROSITE" id="PS50893"/>
    </source>
</evidence>
<dbReference type="PANTHER" id="PTHR43820">
    <property type="entry name" value="HIGH-AFFINITY BRANCHED-CHAIN AMINO ACID TRANSPORT ATP-BINDING PROTEIN LIVF"/>
    <property type="match status" value="1"/>
</dbReference>
<evidence type="ECO:0000256" key="4">
    <source>
        <dbReference type="ARBA" id="ARBA00022840"/>
    </source>
</evidence>
<dbReference type="RefSeq" id="WP_203007283.1">
    <property type="nucleotide sequence ID" value="NZ_JADWYU010000057.1"/>
</dbReference>
<accession>A0A937RSA0</accession>
<gene>
    <name evidence="8" type="ORF">I7412_35765</name>
</gene>
<evidence type="ECO:0000313" key="9">
    <source>
        <dbReference type="Proteomes" id="UP000604475"/>
    </source>
</evidence>
<dbReference type="GO" id="GO:0015658">
    <property type="term" value="F:branched-chain amino acid transmembrane transporter activity"/>
    <property type="evidence" value="ECO:0007669"/>
    <property type="project" value="TreeGrafter"/>
</dbReference>
<evidence type="ECO:0000256" key="3">
    <source>
        <dbReference type="ARBA" id="ARBA00022741"/>
    </source>
</evidence>
<organism evidence="8 9">
    <name type="scientific">Frankia nepalensis</name>
    <dbReference type="NCBI Taxonomy" id="1836974"/>
    <lineage>
        <taxon>Bacteria</taxon>
        <taxon>Bacillati</taxon>
        <taxon>Actinomycetota</taxon>
        <taxon>Actinomycetes</taxon>
        <taxon>Frankiales</taxon>
        <taxon>Frankiaceae</taxon>
        <taxon>Frankia</taxon>
    </lineage>
</organism>
<proteinExistence type="inferred from homology"/>
<dbReference type="GO" id="GO:0016887">
    <property type="term" value="F:ATP hydrolysis activity"/>
    <property type="evidence" value="ECO:0007669"/>
    <property type="project" value="InterPro"/>
</dbReference>
<keyword evidence="5" id="KW-0029">Amino-acid transport</keyword>
<keyword evidence="9" id="KW-1185">Reference proteome</keyword>
<dbReference type="InterPro" id="IPR017871">
    <property type="entry name" value="ABC_transporter-like_CS"/>
</dbReference>
<dbReference type="Pfam" id="PF00005">
    <property type="entry name" value="ABC_tran"/>
    <property type="match status" value="1"/>
</dbReference>
<protein>
    <submittedName>
        <fullName evidence="8">ABC transporter ATP-binding protein</fullName>
    </submittedName>
</protein>
<dbReference type="Gene3D" id="3.40.50.300">
    <property type="entry name" value="P-loop containing nucleotide triphosphate hydrolases"/>
    <property type="match status" value="1"/>
</dbReference>
<dbReference type="PANTHER" id="PTHR43820:SF4">
    <property type="entry name" value="HIGH-AFFINITY BRANCHED-CHAIN AMINO ACID TRANSPORT ATP-BINDING PROTEIN LIVF"/>
    <property type="match status" value="1"/>
</dbReference>
<keyword evidence="2" id="KW-0813">Transport</keyword>
<dbReference type="InterPro" id="IPR003439">
    <property type="entry name" value="ABC_transporter-like_ATP-bd"/>
</dbReference>
<sequence length="249" mass="25814">MRAGGAGQPAGRGRRARSAAPAAPVLAARSLSAGYGGAPVVRGLDLEVRAGEVVVLLGPNGAGKTTTLLTLAGALAPLGGEVHWAGRPTTAPLHRRARSGLSLVPEDRSVIMSLTVRENLRVGRCDPELALATFPELEQHLDRRAGLLSGGQQQMVTLARALARRPTALLADELSLGLAPQIVTRLLTAVRAAADEGLAVLLVEQHVRSALTIADRVHVLRHGRPAWSGTAAEAEANRAALASAYLPLA</sequence>
<feature type="region of interest" description="Disordered" evidence="6">
    <location>
        <begin position="1"/>
        <end position="21"/>
    </location>
</feature>
<evidence type="ECO:0000256" key="2">
    <source>
        <dbReference type="ARBA" id="ARBA00022448"/>
    </source>
</evidence>
<evidence type="ECO:0000256" key="6">
    <source>
        <dbReference type="SAM" id="MobiDB-lite"/>
    </source>
</evidence>
<comment type="similarity">
    <text evidence="1">Belongs to the ABC transporter superfamily.</text>
</comment>
<keyword evidence="4 8" id="KW-0067">ATP-binding</keyword>
<keyword evidence="3" id="KW-0547">Nucleotide-binding</keyword>
<dbReference type="GO" id="GO:0005524">
    <property type="term" value="F:ATP binding"/>
    <property type="evidence" value="ECO:0007669"/>
    <property type="project" value="UniProtKB-KW"/>
</dbReference>